<evidence type="ECO:0000313" key="3">
    <source>
        <dbReference type="Proteomes" id="UP000011115"/>
    </source>
</evidence>
<dbReference type="HOGENOM" id="CLU_746816_0_0_1"/>
<evidence type="ECO:0000256" key="1">
    <source>
        <dbReference type="SAM" id="MobiDB-lite"/>
    </source>
</evidence>
<dbReference type="Proteomes" id="UP000011115">
    <property type="component" value="Unassembled WGS sequence"/>
</dbReference>
<dbReference type="EnsemblPlants" id="PGSC0003DMT400089989">
    <property type="protein sequence ID" value="PGSC0003DMT400089989"/>
    <property type="gene ID" value="PGSC0003DMG400039560"/>
</dbReference>
<dbReference type="InParanoid" id="M1DJC8"/>
<reference evidence="2" key="2">
    <citation type="submission" date="2015-06" db="UniProtKB">
        <authorList>
            <consortium name="EnsemblPlants"/>
        </authorList>
    </citation>
    <scope>IDENTIFICATION</scope>
    <source>
        <strain evidence="2">DM1-3 516 R44</strain>
    </source>
</reference>
<dbReference type="Gramene" id="PGSC0003DMT400089989">
    <property type="protein sequence ID" value="PGSC0003DMT400089989"/>
    <property type="gene ID" value="PGSC0003DMG400039560"/>
</dbReference>
<reference evidence="3" key="1">
    <citation type="journal article" date="2011" name="Nature">
        <title>Genome sequence and analysis of the tuber crop potato.</title>
        <authorList>
            <consortium name="The Potato Genome Sequencing Consortium"/>
        </authorList>
    </citation>
    <scope>NUCLEOTIDE SEQUENCE [LARGE SCALE GENOMIC DNA]</scope>
    <source>
        <strain evidence="3">cv. DM1-3 516 R44</strain>
    </source>
</reference>
<accession>M1DJC8</accession>
<protein>
    <submittedName>
        <fullName evidence="2">Integrase core domain containing protein</fullName>
    </submittedName>
</protein>
<evidence type="ECO:0000313" key="2">
    <source>
        <dbReference type="EnsemblPlants" id="PGSC0003DMT400089989"/>
    </source>
</evidence>
<feature type="region of interest" description="Disordered" evidence="1">
    <location>
        <begin position="154"/>
        <end position="252"/>
    </location>
</feature>
<feature type="compositionally biased region" description="Polar residues" evidence="1">
    <location>
        <begin position="158"/>
        <end position="174"/>
    </location>
</feature>
<dbReference type="AlphaFoldDB" id="M1DJC8"/>
<name>M1DJC8_SOLTU</name>
<feature type="compositionally biased region" description="Low complexity" evidence="1">
    <location>
        <begin position="200"/>
        <end position="221"/>
    </location>
</feature>
<organism evidence="2 3">
    <name type="scientific">Solanum tuberosum</name>
    <name type="common">Potato</name>
    <dbReference type="NCBI Taxonomy" id="4113"/>
    <lineage>
        <taxon>Eukaryota</taxon>
        <taxon>Viridiplantae</taxon>
        <taxon>Streptophyta</taxon>
        <taxon>Embryophyta</taxon>
        <taxon>Tracheophyta</taxon>
        <taxon>Spermatophyta</taxon>
        <taxon>Magnoliopsida</taxon>
        <taxon>eudicotyledons</taxon>
        <taxon>Gunneridae</taxon>
        <taxon>Pentapetalae</taxon>
        <taxon>asterids</taxon>
        <taxon>lamiids</taxon>
        <taxon>Solanales</taxon>
        <taxon>Solanaceae</taxon>
        <taxon>Solanoideae</taxon>
        <taxon>Solaneae</taxon>
        <taxon>Solanum</taxon>
    </lineage>
</organism>
<feature type="region of interest" description="Disordered" evidence="1">
    <location>
        <begin position="122"/>
        <end position="142"/>
    </location>
</feature>
<proteinExistence type="predicted"/>
<keyword evidence="3" id="KW-1185">Reference proteome</keyword>
<dbReference type="PaxDb" id="4113-PGSC0003DMT400089989"/>
<sequence>MMSIVWHSLLEGGKQTIDPPMPSEVEVEVSKDDDEIEVTGESENATEKEVEITQKVIPMPRPPPPFPRRFMKQGSELQSVSMVNHIVESGSEVPIEERLGVDALATVMMNFESDGTMASKKFPTFTPRGKSKSVAPSSGLIDEDIDAETDLAYVPPATRTSPTEPHITRNQSRQVVPDVVTASRSDEEDTLIGSPTGSASYSESPSTSGFGSGSISGLSSHGRADSSDDATSAGDIPVPPNTDPAPAAEKPNRWCVNGQWQLYKDARMITTKNMMARIVTEERMVVTGGLHTMSNIHRLFQ</sequence>